<protein>
    <submittedName>
        <fullName evidence="1">WSSV019</fullName>
    </submittedName>
</protein>
<reference evidence="1" key="1">
    <citation type="submission" date="2017-12" db="EMBL/GenBank/DDBJ databases">
        <authorList>
            <person name="Katneni V.K."/>
            <person name="Shekhar M.S."/>
            <person name="Otta S.K."/>
            <person name="Karthic K."/>
            <person name="Jangam A.K."/>
            <person name="Gopikrishna G."/>
            <person name="Vijayan K.K."/>
        </authorList>
    </citation>
    <scope>NUCLEOTIDE SEQUENCE [LARGE SCALE GENOMIC DNA]</scope>
    <source>
        <strain evidence="1">IN_AP4RU</strain>
    </source>
</reference>
<reference evidence="1" key="2">
    <citation type="journal article" date="2018" name="Genome Announc.">
        <title>First Report of a Complete Genome Sequence of White spot syndrome virus from India.</title>
        <authorList>
            <person name="Vinaya Kumar K."/>
            <person name="Shekhar M.S."/>
            <person name="Otta S.K."/>
            <person name="Karthic K."/>
            <person name="Ashok Kumar J."/>
            <person name="Gopikrishna G."/>
            <person name="Vijayan K.K."/>
        </authorList>
    </citation>
    <scope>NUCLEOTIDE SEQUENCE</scope>
    <source>
        <strain evidence="1">IN_AP4RU</strain>
    </source>
</reference>
<proteinExistence type="predicted"/>
<organism evidence="1">
    <name type="scientific">White spot syndrome virus</name>
    <dbReference type="NCBI Taxonomy" id="342409"/>
    <lineage>
        <taxon>Viruses</taxon>
        <taxon>Viruses incertae sedis</taxon>
        <taxon>Naldaviricetes</taxon>
        <taxon>Nimaviridae</taxon>
        <taxon>Whispovirus</taxon>
    </lineage>
</organism>
<dbReference type="EMBL" id="MG702567">
    <property type="protein sequence ID" value="AUO14894.1"/>
    <property type="molecule type" value="Genomic_DNA"/>
</dbReference>
<accession>A0A2I6SBF3</accession>
<name>A0A2I6SBF3_9VIRU</name>
<dbReference type="Proteomes" id="UP000267352">
    <property type="component" value="Segment"/>
</dbReference>
<evidence type="ECO:0000313" key="1">
    <source>
        <dbReference type="EMBL" id="AUO14894.1"/>
    </source>
</evidence>
<sequence length="38" mass="4389">MEEEGGTVDVINETALQRQTREHFARTLEKLRMNSSPN</sequence>